<dbReference type="SUPFAM" id="SSF53697">
    <property type="entry name" value="SIS domain"/>
    <property type="match status" value="1"/>
</dbReference>
<dbReference type="GO" id="GO:0097367">
    <property type="term" value="F:carbohydrate derivative binding"/>
    <property type="evidence" value="ECO:0007669"/>
    <property type="project" value="InterPro"/>
</dbReference>
<name>A0A1U9K6X9_9BACL</name>
<organism evidence="3 4">
    <name type="scientific">Novibacillus thermophilus</name>
    <dbReference type="NCBI Taxonomy" id="1471761"/>
    <lineage>
        <taxon>Bacteria</taxon>
        <taxon>Bacillati</taxon>
        <taxon>Bacillota</taxon>
        <taxon>Bacilli</taxon>
        <taxon>Bacillales</taxon>
        <taxon>Thermoactinomycetaceae</taxon>
        <taxon>Novibacillus</taxon>
    </lineage>
</organism>
<evidence type="ECO:0000313" key="4">
    <source>
        <dbReference type="Proteomes" id="UP000188603"/>
    </source>
</evidence>
<dbReference type="InterPro" id="IPR046348">
    <property type="entry name" value="SIS_dom_sf"/>
</dbReference>
<dbReference type="InterPro" id="IPR022951">
    <property type="entry name" value="UPF0309"/>
</dbReference>
<keyword evidence="4" id="KW-1185">Reference proteome</keyword>
<accession>A0A1U9K6X9</accession>
<protein>
    <recommendedName>
        <fullName evidence="1">UPF0309 protein B0W44_08155</fullName>
    </recommendedName>
</protein>
<proteinExistence type="inferred from homology"/>
<reference evidence="3 4" key="1">
    <citation type="journal article" date="2015" name="Int. J. Syst. Evol. Microbiol.">
        <title>Novibacillus thermophilus gen. nov., sp. nov., a Gram-staining-negative and moderately thermophilic member of the family Thermoactinomycetaceae.</title>
        <authorList>
            <person name="Yang G."/>
            <person name="Chen J."/>
            <person name="Zhou S."/>
        </authorList>
    </citation>
    <scope>NUCLEOTIDE SEQUENCE [LARGE SCALE GENOMIC DNA]</scope>
    <source>
        <strain evidence="3 4">SG-1</strain>
    </source>
</reference>
<dbReference type="CDD" id="cd05013">
    <property type="entry name" value="SIS_RpiR"/>
    <property type="match status" value="1"/>
</dbReference>
<dbReference type="PROSITE" id="PS51464">
    <property type="entry name" value="SIS"/>
    <property type="match status" value="1"/>
</dbReference>
<evidence type="ECO:0000313" key="3">
    <source>
        <dbReference type="EMBL" id="AQS55766.1"/>
    </source>
</evidence>
<dbReference type="STRING" id="1471761.B0W44_08155"/>
<dbReference type="InterPro" id="IPR001347">
    <property type="entry name" value="SIS_dom"/>
</dbReference>
<dbReference type="EMBL" id="CP019699">
    <property type="protein sequence ID" value="AQS55766.1"/>
    <property type="molecule type" value="Genomic_DNA"/>
</dbReference>
<comment type="similarity">
    <text evidence="1">Belongs to the UPF0309 family.</text>
</comment>
<dbReference type="RefSeq" id="WP_077719630.1">
    <property type="nucleotide sequence ID" value="NZ_CP019699.1"/>
</dbReference>
<dbReference type="PANTHER" id="PTHR30390:SF7">
    <property type="entry name" value="PHOSPHOHEPTOSE ISOMERASE"/>
    <property type="match status" value="1"/>
</dbReference>
<dbReference type="OrthoDB" id="9805185at2"/>
<dbReference type="Pfam" id="PF13580">
    <property type="entry name" value="SIS_2"/>
    <property type="match status" value="1"/>
</dbReference>
<dbReference type="AlphaFoldDB" id="A0A1U9K6X9"/>
<dbReference type="PANTHER" id="PTHR30390">
    <property type="entry name" value="SEDOHEPTULOSE 7-PHOSPHATE ISOMERASE / DNAA INITIATOR-ASSOCIATING FACTOR FOR REPLICATION INITIATION"/>
    <property type="match status" value="1"/>
</dbReference>
<gene>
    <name evidence="3" type="ORF">B0W44_08155</name>
</gene>
<dbReference type="InterPro" id="IPR035472">
    <property type="entry name" value="RpiR-like_SIS"/>
</dbReference>
<feature type="domain" description="SIS" evidence="2">
    <location>
        <begin position="31"/>
        <end position="209"/>
    </location>
</feature>
<dbReference type="GO" id="GO:1901135">
    <property type="term" value="P:carbohydrate derivative metabolic process"/>
    <property type="evidence" value="ECO:0007669"/>
    <property type="project" value="InterPro"/>
</dbReference>
<dbReference type="KEGG" id="ntr:B0W44_08155"/>
<dbReference type="Proteomes" id="UP000188603">
    <property type="component" value="Chromosome"/>
</dbReference>
<dbReference type="HAMAP" id="MF_01240">
    <property type="entry name" value="UPF0309"/>
    <property type="match status" value="1"/>
</dbReference>
<evidence type="ECO:0000259" key="2">
    <source>
        <dbReference type="PROSITE" id="PS51464"/>
    </source>
</evidence>
<dbReference type="InterPro" id="IPR050099">
    <property type="entry name" value="SIS_GmhA/DiaA_subfam"/>
</dbReference>
<evidence type="ECO:0000256" key="1">
    <source>
        <dbReference type="HAMAP-Rule" id="MF_01240"/>
    </source>
</evidence>
<sequence length="243" mass="26563">MIEAYFAKMQALLKDILKNEKDHMEQVSEKIVDSLKEDGVVHLFGAGHSHMLTEEVFYRAGGLVPVHPILDTGLMLHEGAVRSSDLERMNGYGEIVMKHQDIRPGEVVFVISNSGRNPVPIEVALAAKEQGAFVVGLTSLDYSSKQSSRHKSGKRLFEIVDVVIDNHGVEGDAILKLEAFPVPFAPSSTVAGAAIINAILARAIEHLVNEGIEPPVFLSGNLDGADEHNLKLVNKYKNRIPEL</sequence>
<dbReference type="Gene3D" id="3.40.50.10490">
    <property type="entry name" value="Glucose-6-phosphate isomerase like protein, domain 1"/>
    <property type="match status" value="1"/>
</dbReference>
<dbReference type="NCBIfam" id="NF002805">
    <property type="entry name" value="PRK02947.1"/>
    <property type="match status" value="1"/>
</dbReference>